<dbReference type="RefSeq" id="WP_344909347.1">
    <property type="nucleotide sequence ID" value="NZ_BAAAYO010000008.1"/>
</dbReference>
<evidence type="ECO:0000313" key="7">
    <source>
        <dbReference type="EMBL" id="MFB9754665.1"/>
    </source>
</evidence>
<name>A0ABV5W260_9BACL</name>
<keyword evidence="2" id="KW-0479">Metal-binding</keyword>
<keyword evidence="3" id="KW-0560">Oxidoreductase</keyword>
<evidence type="ECO:0000256" key="1">
    <source>
        <dbReference type="ARBA" id="ARBA00022485"/>
    </source>
</evidence>
<keyword evidence="5" id="KW-0411">Iron-sulfur</keyword>
<keyword evidence="1" id="KW-0004">4Fe-4S</keyword>
<keyword evidence="8" id="KW-1185">Reference proteome</keyword>
<evidence type="ECO:0000256" key="4">
    <source>
        <dbReference type="ARBA" id="ARBA00023004"/>
    </source>
</evidence>
<evidence type="ECO:0000256" key="6">
    <source>
        <dbReference type="SAM" id="SignalP"/>
    </source>
</evidence>
<dbReference type="SUPFAM" id="SSF51905">
    <property type="entry name" value="FAD/NAD(P)-binding domain"/>
    <property type="match status" value="1"/>
</dbReference>
<dbReference type="PROSITE" id="PS51257">
    <property type="entry name" value="PROKAR_LIPOPROTEIN"/>
    <property type="match status" value="1"/>
</dbReference>
<evidence type="ECO:0000256" key="2">
    <source>
        <dbReference type="ARBA" id="ARBA00022723"/>
    </source>
</evidence>
<accession>A0ABV5W260</accession>
<protein>
    <submittedName>
        <fullName evidence="7">FAD-dependent oxidoreductase</fullName>
    </submittedName>
</protein>
<dbReference type="Pfam" id="PF12831">
    <property type="entry name" value="FAD_oxidored"/>
    <property type="match status" value="1"/>
</dbReference>
<dbReference type="InterPro" id="IPR039650">
    <property type="entry name" value="HdrA-like"/>
</dbReference>
<dbReference type="PANTHER" id="PTHR43498:SF1">
    <property type="entry name" value="COB--COM HETERODISULFIDE REDUCTASE IRON-SULFUR SUBUNIT A"/>
    <property type="match status" value="1"/>
</dbReference>
<keyword evidence="6" id="KW-0732">Signal</keyword>
<dbReference type="Gene3D" id="3.50.50.60">
    <property type="entry name" value="FAD/NAD(P)-binding domain"/>
    <property type="match status" value="1"/>
</dbReference>
<dbReference type="InterPro" id="IPR036188">
    <property type="entry name" value="FAD/NAD-bd_sf"/>
</dbReference>
<reference evidence="7 8" key="1">
    <citation type="submission" date="2024-09" db="EMBL/GenBank/DDBJ databases">
        <authorList>
            <person name="Sun Q."/>
            <person name="Mori K."/>
        </authorList>
    </citation>
    <scope>NUCLEOTIDE SEQUENCE [LARGE SCALE GENOMIC DNA]</scope>
    <source>
        <strain evidence="7 8">JCM 12520</strain>
    </source>
</reference>
<dbReference type="EMBL" id="JBHMAG010000016">
    <property type="protein sequence ID" value="MFB9754665.1"/>
    <property type="molecule type" value="Genomic_DNA"/>
</dbReference>
<proteinExistence type="predicted"/>
<feature type="signal peptide" evidence="6">
    <location>
        <begin position="1"/>
        <end position="19"/>
    </location>
</feature>
<evidence type="ECO:0000313" key="8">
    <source>
        <dbReference type="Proteomes" id="UP001589619"/>
    </source>
</evidence>
<keyword evidence="4" id="KW-0408">Iron</keyword>
<comment type="caution">
    <text evidence="7">The sequence shown here is derived from an EMBL/GenBank/DDBJ whole genome shotgun (WGS) entry which is preliminary data.</text>
</comment>
<dbReference type="Proteomes" id="UP001589619">
    <property type="component" value="Unassembled WGS sequence"/>
</dbReference>
<organism evidence="7 8">
    <name type="scientific">Paenibacillus hodogayensis</name>
    <dbReference type="NCBI Taxonomy" id="279208"/>
    <lineage>
        <taxon>Bacteria</taxon>
        <taxon>Bacillati</taxon>
        <taxon>Bacillota</taxon>
        <taxon>Bacilli</taxon>
        <taxon>Bacillales</taxon>
        <taxon>Paenibacillaceae</taxon>
        <taxon>Paenibacillus</taxon>
    </lineage>
</organism>
<feature type="chain" id="PRO_5046240517" evidence="6">
    <location>
        <begin position="20"/>
        <end position="504"/>
    </location>
</feature>
<sequence length="504" mass="55473">MKKIISGAALLLLLTGVLTGCKDAKQTPAPKVAYGDPDKPDVVVIGSEIEGMYLAKAAKDEGLNVVVLDPREQPGGQLIQGEMQFLDEPSAEGGKSLLQGRVKELFDIYKQGSIRKSGEFRDYYNRLAADIPIDSGVVLTDIAIEQDSATGKRKIGSISYRTKDGQTKTVTARYWVDNTDFAALTSKLGLQRIPGIETVFPGSKPKDHMASSLMMKFRNVDWDKFRKEIGKLSKKEREEKFGETTTVTDTFTWGFGKVGSRFQPSSPEVFLRGLNIINQLDGEALINALLLYNIDPANPESVRKAMENGKRETERVLAHLRGELPGWENAELNGFPNYLYIRDYDRYETEYVLQGSDLMSGKMFADNVSIAGYPIDLQGTIEHTWGERKGIPDKYGMPLRSFIPKGYSNVFVAGKNVGSSAVAYGSARIQPNTALAAEVIGIMMAKAGVGRLLSELPEKELQKLQQAIDKQYGIKVTGVKGKNKIADLTDEQIAQFNAGKLVLP</sequence>
<dbReference type="PANTHER" id="PTHR43498">
    <property type="entry name" value="FERREDOXIN:COB-COM HETERODISULFIDE REDUCTASE SUBUNIT A"/>
    <property type="match status" value="1"/>
</dbReference>
<gene>
    <name evidence="7" type="ORF">ACFFNY_24105</name>
</gene>
<evidence type="ECO:0000256" key="5">
    <source>
        <dbReference type="ARBA" id="ARBA00023014"/>
    </source>
</evidence>
<evidence type="ECO:0000256" key="3">
    <source>
        <dbReference type="ARBA" id="ARBA00023002"/>
    </source>
</evidence>